<reference evidence="4" key="1">
    <citation type="journal article" date="2019" name="Int. J. Syst. Evol. Microbiol.">
        <title>The Global Catalogue of Microorganisms (GCM) 10K type strain sequencing project: providing services to taxonomists for standard genome sequencing and annotation.</title>
        <authorList>
            <consortium name="The Broad Institute Genomics Platform"/>
            <consortium name="The Broad Institute Genome Sequencing Center for Infectious Disease"/>
            <person name="Wu L."/>
            <person name="Ma J."/>
        </authorList>
    </citation>
    <scope>NUCLEOTIDE SEQUENCE [LARGE SCALE GENOMIC DNA]</scope>
    <source>
        <strain evidence="4">JCM 17085</strain>
    </source>
</reference>
<feature type="chain" id="PRO_5045077619" description="DUF4185 domain-containing protein" evidence="1">
    <location>
        <begin position="23"/>
        <end position="401"/>
    </location>
</feature>
<comment type="caution">
    <text evidence="3">The sequence shown here is derived from an EMBL/GenBank/DDBJ whole genome shotgun (WGS) entry which is preliminary data.</text>
</comment>
<organism evidence="3 4">
    <name type="scientific">Mucilaginibacter panaciglaebae</name>
    <dbReference type="NCBI Taxonomy" id="502331"/>
    <lineage>
        <taxon>Bacteria</taxon>
        <taxon>Pseudomonadati</taxon>
        <taxon>Bacteroidota</taxon>
        <taxon>Sphingobacteriia</taxon>
        <taxon>Sphingobacteriales</taxon>
        <taxon>Sphingobacteriaceae</taxon>
        <taxon>Mucilaginibacter</taxon>
    </lineage>
</organism>
<dbReference type="Proteomes" id="UP001500841">
    <property type="component" value="Unassembled WGS sequence"/>
</dbReference>
<proteinExistence type="predicted"/>
<dbReference type="EMBL" id="BAABCV010000017">
    <property type="protein sequence ID" value="GAA4105364.1"/>
    <property type="molecule type" value="Genomic_DNA"/>
</dbReference>
<evidence type="ECO:0000256" key="1">
    <source>
        <dbReference type="SAM" id="SignalP"/>
    </source>
</evidence>
<accession>A0ABP7X6L3</accession>
<keyword evidence="4" id="KW-1185">Reference proteome</keyword>
<gene>
    <name evidence="3" type="ORF">GCM10022392_34040</name>
</gene>
<keyword evidence="1" id="KW-0732">Signal</keyword>
<protein>
    <recommendedName>
        <fullName evidence="2">DUF4185 domain-containing protein</fullName>
    </recommendedName>
</protein>
<evidence type="ECO:0000313" key="4">
    <source>
        <dbReference type="Proteomes" id="UP001500841"/>
    </source>
</evidence>
<evidence type="ECO:0000313" key="3">
    <source>
        <dbReference type="EMBL" id="GAA4105364.1"/>
    </source>
</evidence>
<feature type="domain" description="DUF4185" evidence="2">
    <location>
        <begin position="235"/>
        <end position="338"/>
    </location>
</feature>
<dbReference type="RefSeq" id="WP_345107397.1">
    <property type="nucleotide sequence ID" value="NZ_BAABCV010000017.1"/>
</dbReference>
<dbReference type="Pfam" id="PF13810">
    <property type="entry name" value="DUF4185"/>
    <property type="match status" value="1"/>
</dbReference>
<dbReference type="InterPro" id="IPR025442">
    <property type="entry name" value="DUF4185"/>
</dbReference>
<name>A0ABP7X6L3_9SPHI</name>
<evidence type="ECO:0000259" key="2">
    <source>
        <dbReference type="Pfam" id="PF13810"/>
    </source>
</evidence>
<feature type="signal peptide" evidence="1">
    <location>
        <begin position="1"/>
        <end position="22"/>
    </location>
</feature>
<sequence length="401" mass="44952">MTAVNKIIAISILLSIASYGYAQSPMALPSTDLTTLNYTVELAPEWTALLKRSAGWFGGDGIFTIPLNGVEHRPTTAKDKILFIFSDTMIGNIKDNVLMPGSEMIHNSAAILTGNKPNKDKMRFSWDTTQSGKPVSLFIPQTPKTKTGDYFWLGDGFVNRELNNSLYIFGYRIHNIDTVAFGFKEVGNVLIKIPAHDKPPYKLQQQYDTPFYIDGKDGNTGSFGAGIYVNTRWASAPNPDGYIYVYGVVGKYKNLLVARVKPTDFENYNKWAYWDGKGWSRNITKAAKIADWVSNELSVSPMPDGRYALIFQIGTITRDIGLRIGETPYGPFGPAIKIWDCSKDLLKKTYMVYNAKAHPSLSAADELLISYNINSTQFLKDLATDPNLYRPRFIKLKFNKH</sequence>